<dbReference type="Proteomes" id="UP000307440">
    <property type="component" value="Unassembled WGS sequence"/>
</dbReference>
<dbReference type="AlphaFoldDB" id="A0A5C3KR16"/>
<evidence type="ECO:0000313" key="2">
    <source>
        <dbReference type="EMBL" id="TFK22991.1"/>
    </source>
</evidence>
<dbReference type="Gene3D" id="2.60.120.260">
    <property type="entry name" value="Galactose-binding domain-like"/>
    <property type="match status" value="1"/>
</dbReference>
<proteinExistence type="predicted"/>
<keyword evidence="1" id="KW-0732">Signal</keyword>
<evidence type="ECO:0000256" key="1">
    <source>
        <dbReference type="SAM" id="SignalP"/>
    </source>
</evidence>
<accession>A0A5C3KR16</accession>
<name>A0A5C3KR16_COPMA</name>
<organism evidence="2 3">
    <name type="scientific">Coprinopsis marcescibilis</name>
    <name type="common">Agaric fungus</name>
    <name type="synonym">Psathyrella marcescibilis</name>
    <dbReference type="NCBI Taxonomy" id="230819"/>
    <lineage>
        <taxon>Eukaryota</taxon>
        <taxon>Fungi</taxon>
        <taxon>Dikarya</taxon>
        <taxon>Basidiomycota</taxon>
        <taxon>Agaricomycotina</taxon>
        <taxon>Agaricomycetes</taxon>
        <taxon>Agaricomycetidae</taxon>
        <taxon>Agaricales</taxon>
        <taxon>Agaricineae</taxon>
        <taxon>Psathyrellaceae</taxon>
        <taxon>Coprinopsis</taxon>
    </lineage>
</organism>
<reference evidence="2 3" key="1">
    <citation type="journal article" date="2019" name="Nat. Ecol. Evol.">
        <title>Megaphylogeny resolves global patterns of mushroom evolution.</title>
        <authorList>
            <person name="Varga T."/>
            <person name="Krizsan K."/>
            <person name="Foldi C."/>
            <person name="Dima B."/>
            <person name="Sanchez-Garcia M."/>
            <person name="Sanchez-Ramirez S."/>
            <person name="Szollosi G.J."/>
            <person name="Szarkandi J.G."/>
            <person name="Papp V."/>
            <person name="Albert L."/>
            <person name="Andreopoulos W."/>
            <person name="Angelini C."/>
            <person name="Antonin V."/>
            <person name="Barry K.W."/>
            <person name="Bougher N.L."/>
            <person name="Buchanan P."/>
            <person name="Buyck B."/>
            <person name="Bense V."/>
            <person name="Catcheside P."/>
            <person name="Chovatia M."/>
            <person name="Cooper J."/>
            <person name="Damon W."/>
            <person name="Desjardin D."/>
            <person name="Finy P."/>
            <person name="Geml J."/>
            <person name="Haridas S."/>
            <person name="Hughes K."/>
            <person name="Justo A."/>
            <person name="Karasinski D."/>
            <person name="Kautmanova I."/>
            <person name="Kiss B."/>
            <person name="Kocsube S."/>
            <person name="Kotiranta H."/>
            <person name="LaButti K.M."/>
            <person name="Lechner B.E."/>
            <person name="Liimatainen K."/>
            <person name="Lipzen A."/>
            <person name="Lukacs Z."/>
            <person name="Mihaltcheva S."/>
            <person name="Morgado L.N."/>
            <person name="Niskanen T."/>
            <person name="Noordeloos M.E."/>
            <person name="Ohm R.A."/>
            <person name="Ortiz-Santana B."/>
            <person name="Ovrebo C."/>
            <person name="Racz N."/>
            <person name="Riley R."/>
            <person name="Savchenko A."/>
            <person name="Shiryaev A."/>
            <person name="Soop K."/>
            <person name="Spirin V."/>
            <person name="Szebenyi C."/>
            <person name="Tomsovsky M."/>
            <person name="Tulloss R.E."/>
            <person name="Uehling J."/>
            <person name="Grigoriev I.V."/>
            <person name="Vagvolgyi C."/>
            <person name="Papp T."/>
            <person name="Martin F.M."/>
            <person name="Miettinen O."/>
            <person name="Hibbett D.S."/>
            <person name="Nagy L.G."/>
        </authorList>
    </citation>
    <scope>NUCLEOTIDE SEQUENCE [LARGE SCALE GENOMIC DNA]</scope>
    <source>
        <strain evidence="2 3">CBS 121175</strain>
    </source>
</reference>
<sequence length="179" mass="20066">MACWHRPSLLYSLLILLQGLSSSLAALVNRTVDDTGSGNAVSYFPNDNSIWKRSNCDNCWLFPDVNRTYGGTYLAATYGPGQRTITLQLRFEGTAIYVFFILANRGSPGTILDTMCDISLDNNSPTRYLHVPNPSAADQFLYDQLVYENSNLENSAHTLNITSHGSDRSYINFDYFIVR</sequence>
<dbReference type="EMBL" id="ML210228">
    <property type="protein sequence ID" value="TFK22991.1"/>
    <property type="molecule type" value="Genomic_DNA"/>
</dbReference>
<feature type="chain" id="PRO_5023127394" evidence="1">
    <location>
        <begin position="26"/>
        <end position="179"/>
    </location>
</feature>
<protein>
    <submittedName>
        <fullName evidence="2">Uncharacterized protein</fullName>
    </submittedName>
</protein>
<gene>
    <name evidence="2" type="ORF">FA15DRAFT_595123</name>
</gene>
<dbReference type="OrthoDB" id="2758521at2759"/>
<dbReference type="STRING" id="230819.A0A5C3KR16"/>
<feature type="signal peptide" evidence="1">
    <location>
        <begin position="1"/>
        <end position="25"/>
    </location>
</feature>
<keyword evidence="3" id="KW-1185">Reference proteome</keyword>
<evidence type="ECO:0000313" key="3">
    <source>
        <dbReference type="Proteomes" id="UP000307440"/>
    </source>
</evidence>